<proteinExistence type="predicted"/>
<dbReference type="EMBL" id="CAJVQC010042997">
    <property type="protein sequence ID" value="CAG8776567.1"/>
    <property type="molecule type" value="Genomic_DNA"/>
</dbReference>
<sequence length="215" mass="25118">EICYANPLGIACRVSGWCKLRCRSEPVHGCFPTGIACVDRFAESSNVTENPRLRFKNKMRNLVEETGLWSPARNVTENPHLRFKNEMRDLVEEEYEINEHFTTSTVSNDRDKDMILNDRVFYVHFLLTCKWCNVRKVRYNDVERTLAVSRMYDVQGVIVTNIRFTEKAIMVAKEHGVILAMPNTLLNKLRFRIRNVIDNIDTEILLEVTEDEDED</sequence>
<evidence type="ECO:0000313" key="1">
    <source>
        <dbReference type="EMBL" id="CAG8776567.1"/>
    </source>
</evidence>
<name>A0ACA9R5A2_9GLOM</name>
<organism evidence="1 2">
    <name type="scientific">Racocetra persica</name>
    <dbReference type="NCBI Taxonomy" id="160502"/>
    <lineage>
        <taxon>Eukaryota</taxon>
        <taxon>Fungi</taxon>
        <taxon>Fungi incertae sedis</taxon>
        <taxon>Mucoromycota</taxon>
        <taxon>Glomeromycotina</taxon>
        <taxon>Glomeromycetes</taxon>
        <taxon>Diversisporales</taxon>
        <taxon>Gigasporaceae</taxon>
        <taxon>Racocetra</taxon>
    </lineage>
</organism>
<comment type="caution">
    <text evidence="1">The sequence shown here is derived from an EMBL/GenBank/DDBJ whole genome shotgun (WGS) entry which is preliminary data.</text>
</comment>
<protein>
    <submittedName>
        <fullName evidence="1">14953_t:CDS:1</fullName>
    </submittedName>
</protein>
<accession>A0ACA9R5A2</accession>
<keyword evidence="2" id="KW-1185">Reference proteome</keyword>
<dbReference type="Proteomes" id="UP000789920">
    <property type="component" value="Unassembled WGS sequence"/>
</dbReference>
<evidence type="ECO:0000313" key="2">
    <source>
        <dbReference type="Proteomes" id="UP000789920"/>
    </source>
</evidence>
<reference evidence="1" key="1">
    <citation type="submission" date="2021-06" db="EMBL/GenBank/DDBJ databases">
        <authorList>
            <person name="Kallberg Y."/>
            <person name="Tangrot J."/>
            <person name="Rosling A."/>
        </authorList>
    </citation>
    <scope>NUCLEOTIDE SEQUENCE</scope>
    <source>
        <strain evidence="1">MA461A</strain>
    </source>
</reference>
<feature type="non-terminal residue" evidence="1">
    <location>
        <position position="1"/>
    </location>
</feature>
<gene>
    <name evidence="1" type="ORF">RPERSI_LOCUS17025</name>
</gene>